<evidence type="ECO:0000313" key="1">
    <source>
        <dbReference type="EMBL" id="CUP66098.1"/>
    </source>
</evidence>
<sequence>MTSLAFMFRLVPAPPWMGSTMNASWSRPAAISSQARTMASATRLSSRPISRLVMAEAFLISAMELICSGCTASPVMGKFSAARRDWTP</sequence>
<dbReference type="EMBL" id="CYZT01000442">
    <property type="protein sequence ID" value="CUP66098.1"/>
    <property type="molecule type" value="Genomic_DNA"/>
</dbReference>
<gene>
    <name evidence="1" type="ORF">ERS852411_03435</name>
</gene>
<dbReference type="AlphaFoldDB" id="A0A174Q5A3"/>
<protein>
    <submittedName>
        <fullName evidence="1">Uncharacterized protein</fullName>
    </submittedName>
</protein>
<reference evidence="1 2" key="1">
    <citation type="submission" date="2015-09" db="EMBL/GenBank/DDBJ databases">
        <authorList>
            <consortium name="Pathogen Informatics"/>
        </authorList>
    </citation>
    <scope>NUCLEOTIDE SEQUENCE [LARGE SCALE GENOMIC DNA]</scope>
    <source>
        <strain evidence="1 2">2789STDY5608854</strain>
    </source>
</reference>
<dbReference type="Proteomes" id="UP000095746">
    <property type="component" value="Unassembled WGS sequence"/>
</dbReference>
<organism evidence="1 2">
    <name type="scientific">Flavonifractor plautii</name>
    <name type="common">Fusobacterium plautii</name>
    <dbReference type="NCBI Taxonomy" id="292800"/>
    <lineage>
        <taxon>Bacteria</taxon>
        <taxon>Bacillati</taxon>
        <taxon>Bacillota</taxon>
        <taxon>Clostridia</taxon>
        <taxon>Eubacteriales</taxon>
        <taxon>Oscillospiraceae</taxon>
        <taxon>Flavonifractor</taxon>
    </lineage>
</organism>
<proteinExistence type="predicted"/>
<accession>A0A174Q5A3</accession>
<evidence type="ECO:0000313" key="2">
    <source>
        <dbReference type="Proteomes" id="UP000095746"/>
    </source>
</evidence>
<name>A0A174Q5A3_FLAPL</name>